<dbReference type="InterPro" id="IPR004827">
    <property type="entry name" value="bZIP"/>
</dbReference>
<evidence type="ECO:0000256" key="1">
    <source>
        <dbReference type="ARBA" id="ARBA00004123"/>
    </source>
</evidence>
<dbReference type="GO" id="GO:0035497">
    <property type="term" value="F:cAMP response element binding"/>
    <property type="evidence" value="ECO:0007669"/>
    <property type="project" value="TreeGrafter"/>
</dbReference>
<dbReference type="PANTHER" id="PTHR46004">
    <property type="entry name" value="CYCLIC AMP RESPONSE ELEMENT-BINDING PROTEIN A"/>
    <property type="match status" value="1"/>
</dbReference>
<evidence type="ECO:0000256" key="3">
    <source>
        <dbReference type="ARBA" id="ARBA00023125"/>
    </source>
</evidence>
<proteinExistence type="predicted"/>
<evidence type="ECO:0000256" key="6">
    <source>
        <dbReference type="ARBA" id="ARBA00023242"/>
    </source>
</evidence>
<keyword evidence="6" id="KW-0539">Nucleus</keyword>
<dbReference type="SUPFAM" id="SSF57959">
    <property type="entry name" value="Leucine zipper domain"/>
    <property type="match status" value="1"/>
</dbReference>
<feature type="domain" description="BZIP" evidence="9">
    <location>
        <begin position="278"/>
        <end position="341"/>
    </location>
</feature>
<keyword evidence="7" id="KW-0175">Coiled coil</keyword>
<gene>
    <name evidence="10" type="ORF">RI129_001336</name>
</gene>
<comment type="subcellular location">
    <subcellularLocation>
        <location evidence="1">Nucleus</location>
    </subcellularLocation>
</comment>
<evidence type="ECO:0000256" key="2">
    <source>
        <dbReference type="ARBA" id="ARBA00023015"/>
    </source>
</evidence>
<dbReference type="InterPro" id="IPR046347">
    <property type="entry name" value="bZIP_sf"/>
</dbReference>
<keyword evidence="4" id="KW-0010">Activator</keyword>
<dbReference type="GO" id="GO:0005634">
    <property type="term" value="C:nucleus"/>
    <property type="evidence" value="ECO:0007669"/>
    <property type="project" value="UniProtKB-SubCell"/>
</dbReference>
<evidence type="ECO:0000313" key="11">
    <source>
        <dbReference type="Proteomes" id="UP001329430"/>
    </source>
</evidence>
<organism evidence="10 11">
    <name type="scientific">Pyrocoelia pectoralis</name>
    <dbReference type="NCBI Taxonomy" id="417401"/>
    <lineage>
        <taxon>Eukaryota</taxon>
        <taxon>Metazoa</taxon>
        <taxon>Ecdysozoa</taxon>
        <taxon>Arthropoda</taxon>
        <taxon>Hexapoda</taxon>
        <taxon>Insecta</taxon>
        <taxon>Pterygota</taxon>
        <taxon>Neoptera</taxon>
        <taxon>Endopterygota</taxon>
        <taxon>Coleoptera</taxon>
        <taxon>Polyphaga</taxon>
        <taxon>Elateriformia</taxon>
        <taxon>Elateroidea</taxon>
        <taxon>Lampyridae</taxon>
        <taxon>Lampyrinae</taxon>
        <taxon>Pyrocoelia</taxon>
    </lineage>
</organism>
<dbReference type="Pfam" id="PF00170">
    <property type="entry name" value="bZIP_1"/>
    <property type="match status" value="1"/>
</dbReference>
<accession>A0AAN7VKK0</accession>
<evidence type="ECO:0000256" key="5">
    <source>
        <dbReference type="ARBA" id="ARBA00023163"/>
    </source>
</evidence>
<protein>
    <recommendedName>
        <fullName evidence="9">BZIP domain-containing protein</fullName>
    </recommendedName>
</protein>
<reference evidence="10 11" key="1">
    <citation type="journal article" date="2024" name="Insects">
        <title>An Improved Chromosome-Level Genome Assembly of the Firefly Pyrocoelia pectoralis.</title>
        <authorList>
            <person name="Fu X."/>
            <person name="Meyer-Rochow V.B."/>
            <person name="Ballantyne L."/>
            <person name="Zhu X."/>
        </authorList>
    </citation>
    <scope>NUCLEOTIDE SEQUENCE [LARGE SCALE GENOMIC DNA]</scope>
    <source>
        <tissue evidence="10">Whole body</tissue>
    </source>
</reference>
<dbReference type="GO" id="GO:0000981">
    <property type="term" value="F:DNA-binding transcription factor activity, RNA polymerase II-specific"/>
    <property type="evidence" value="ECO:0007669"/>
    <property type="project" value="TreeGrafter"/>
</dbReference>
<feature type="compositionally biased region" description="Polar residues" evidence="8">
    <location>
        <begin position="206"/>
        <end position="244"/>
    </location>
</feature>
<dbReference type="PANTHER" id="PTHR46004:SF3">
    <property type="entry name" value="CYCLIC AMP RESPONSE ELEMENT-BINDING PROTEIN A"/>
    <property type="match status" value="1"/>
</dbReference>
<dbReference type="Proteomes" id="UP001329430">
    <property type="component" value="Chromosome 1"/>
</dbReference>
<keyword evidence="11" id="KW-1185">Reference proteome</keyword>
<keyword evidence="5" id="KW-0804">Transcription</keyword>
<comment type="caution">
    <text evidence="10">The sequence shown here is derived from an EMBL/GenBank/DDBJ whole genome shotgun (WGS) entry which is preliminary data.</text>
</comment>
<feature type="region of interest" description="Disordered" evidence="8">
    <location>
        <begin position="111"/>
        <end position="142"/>
    </location>
</feature>
<evidence type="ECO:0000256" key="7">
    <source>
        <dbReference type="SAM" id="Coils"/>
    </source>
</evidence>
<dbReference type="PROSITE" id="PS50217">
    <property type="entry name" value="BZIP"/>
    <property type="match status" value="1"/>
</dbReference>
<evidence type="ECO:0000256" key="4">
    <source>
        <dbReference type="ARBA" id="ARBA00023159"/>
    </source>
</evidence>
<evidence type="ECO:0000313" key="10">
    <source>
        <dbReference type="EMBL" id="KAK5650307.1"/>
    </source>
</evidence>
<name>A0AAN7VKK0_9COLE</name>
<dbReference type="CDD" id="cd14689">
    <property type="entry name" value="bZIP_CREB3"/>
    <property type="match status" value="1"/>
</dbReference>
<feature type="coiled-coil region" evidence="7">
    <location>
        <begin position="292"/>
        <end position="344"/>
    </location>
</feature>
<dbReference type="PROSITE" id="PS00036">
    <property type="entry name" value="BZIP_BASIC"/>
    <property type="match status" value="1"/>
</dbReference>
<feature type="compositionally biased region" description="Low complexity" evidence="8">
    <location>
        <begin position="114"/>
        <end position="128"/>
    </location>
</feature>
<dbReference type="FunFam" id="1.20.5.170:FF:000054">
    <property type="entry name" value="Cyclic AMP-responsive element-binding protein 3-like 2"/>
    <property type="match status" value="1"/>
</dbReference>
<dbReference type="EMBL" id="JAVRBK010000001">
    <property type="protein sequence ID" value="KAK5650307.1"/>
    <property type="molecule type" value="Genomic_DNA"/>
</dbReference>
<keyword evidence="3" id="KW-0238">DNA-binding</keyword>
<keyword evidence="2" id="KW-0805">Transcription regulation</keyword>
<sequence length="358" mass="39702">MLKFTIWVTAMQDVLKVNAAGDLTVEWSLLEKDIPGVILHDRLMTDAALGRRPIKQEHSYSLTSDGDSLPDSPISGNKIDDMEDECFPAISLNTACGRLTADATLLIKDEPISESDSPQSSCPSSPQPTFIHHSDTSMDTDNPTCQDILKQTSMLLRAPNSIFTQTIHIPKLDLKIEPGIAFNLPPTPPSSSSSSEDSEDNGTSSQPSSPATRKTNNRVMLTNHPTSTRQPIHTPLISSQPKGSTGILTLTEEEKRTLIAEGYPVPTRLPLTKAEEKSLKKIRRKIKNKISAQESRRKKKEYMDQLERKVELLVTENNDYRKKIETLEDSNSSLLSQLAKLQAIVARTHPQTLKQTVK</sequence>
<dbReference type="AlphaFoldDB" id="A0AAN7VKK0"/>
<feature type="region of interest" description="Disordered" evidence="8">
    <location>
        <begin position="180"/>
        <end position="244"/>
    </location>
</feature>
<evidence type="ECO:0000256" key="8">
    <source>
        <dbReference type="SAM" id="MobiDB-lite"/>
    </source>
</evidence>
<feature type="compositionally biased region" description="Low complexity" evidence="8">
    <location>
        <begin position="190"/>
        <end position="205"/>
    </location>
</feature>
<evidence type="ECO:0000259" key="9">
    <source>
        <dbReference type="PROSITE" id="PS50217"/>
    </source>
</evidence>
<dbReference type="SMART" id="SM00338">
    <property type="entry name" value="BRLZ"/>
    <property type="match status" value="1"/>
</dbReference>
<dbReference type="Gene3D" id="1.20.5.170">
    <property type="match status" value="1"/>
</dbReference>